<evidence type="ECO:0000256" key="1">
    <source>
        <dbReference type="ARBA" id="ARBA00007818"/>
    </source>
</evidence>
<dbReference type="EMBL" id="CAJPEX010000232">
    <property type="protein sequence ID" value="CAG0914463.1"/>
    <property type="molecule type" value="Genomic_DNA"/>
</dbReference>
<keyword evidence="2" id="KW-0479">Metal-binding</keyword>
<dbReference type="PANTHER" id="PTHR12857:SF0">
    <property type="entry name" value="CXXC MOTIF CONTAINING ZINC BINDING PROTEIN"/>
    <property type="match status" value="1"/>
</dbReference>
<dbReference type="Pfam" id="PF05907">
    <property type="entry name" value="CXXC_Zn-b_euk"/>
    <property type="match status" value="1"/>
</dbReference>
<dbReference type="Proteomes" id="UP000678499">
    <property type="component" value="Unassembled WGS sequence"/>
</dbReference>
<reference evidence="4" key="1">
    <citation type="submission" date="2020-11" db="EMBL/GenBank/DDBJ databases">
        <authorList>
            <person name="Tran Van P."/>
        </authorList>
    </citation>
    <scope>NUCLEOTIDE SEQUENCE</scope>
</reference>
<dbReference type="AlphaFoldDB" id="A0A7R9BHZ3"/>
<evidence type="ECO:0000256" key="3">
    <source>
        <dbReference type="ARBA" id="ARBA00022833"/>
    </source>
</evidence>
<evidence type="ECO:0000313" key="5">
    <source>
        <dbReference type="Proteomes" id="UP000678499"/>
    </source>
</evidence>
<proteinExistence type="inferred from homology"/>
<keyword evidence="5" id="KW-1185">Reference proteome</keyword>
<dbReference type="EMBL" id="OA882269">
    <property type="protein sequence ID" value="CAD7274311.1"/>
    <property type="molecule type" value="Genomic_DNA"/>
</dbReference>
<evidence type="ECO:0000313" key="4">
    <source>
        <dbReference type="EMBL" id="CAD7274311.1"/>
    </source>
</evidence>
<accession>A0A7R9BHZ3</accession>
<dbReference type="InterPro" id="IPR008584">
    <property type="entry name" value="CXXC_Zn-binding_euk"/>
</dbReference>
<gene>
    <name evidence="4" type="ORF">NMOB1V02_LOCUS2152</name>
</gene>
<organism evidence="4">
    <name type="scientific">Notodromas monacha</name>
    <dbReference type="NCBI Taxonomy" id="399045"/>
    <lineage>
        <taxon>Eukaryota</taxon>
        <taxon>Metazoa</taxon>
        <taxon>Ecdysozoa</taxon>
        <taxon>Arthropoda</taxon>
        <taxon>Crustacea</taxon>
        <taxon>Oligostraca</taxon>
        <taxon>Ostracoda</taxon>
        <taxon>Podocopa</taxon>
        <taxon>Podocopida</taxon>
        <taxon>Cypridocopina</taxon>
        <taxon>Cypridoidea</taxon>
        <taxon>Cyprididae</taxon>
        <taxon>Notodromas</taxon>
    </lineage>
</organism>
<evidence type="ECO:0000256" key="2">
    <source>
        <dbReference type="ARBA" id="ARBA00022723"/>
    </source>
</evidence>
<dbReference type="SUPFAM" id="SSF141678">
    <property type="entry name" value="MAL13P1.257-like"/>
    <property type="match status" value="1"/>
</dbReference>
<evidence type="ECO:0008006" key="6">
    <source>
        <dbReference type="Google" id="ProtNLM"/>
    </source>
</evidence>
<keyword evidence="3" id="KW-0862">Zinc</keyword>
<dbReference type="OrthoDB" id="191139at2759"/>
<dbReference type="PANTHER" id="PTHR12857">
    <property type="entry name" value="CXXC MOTIF CONTAINING ZINC BINDING PROTEIN"/>
    <property type="match status" value="1"/>
</dbReference>
<dbReference type="GO" id="GO:0008270">
    <property type="term" value="F:zinc ion binding"/>
    <property type="evidence" value="ECO:0007669"/>
    <property type="project" value="TreeGrafter"/>
</dbReference>
<name>A0A7R9BHZ3_9CRUS</name>
<comment type="similarity">
    <text evidence="1">Belongs to the UPF0587 family.</text>
</comment>
<sequence>MMVKIGLQIKARLEYLSKLNIQDEAYLRVFKAKCTNCGEVTKHMDFTRFDKEALSGGRGHAMLHYKCKLCSRENHMSLLPLTLQPYYGIESENFKTIAEFDCHGLELVDFIPTKGWRVEVENSHKKFEDVDLAEREWMNYDDCAKVSVGVYELEHCFVKIPQHVVIVMSNRPICD</sequence>
<protein>
    <recommendedName>
        <fullName evidence="6">CXXC motif containing zinc binding protein</fullName>
    </recommendedName>
</protein>